<gene>
    <name evidence="2" type="ORF">W911_04250</name>
</gene>
<dbReference type="HOGENOM" id="CLU_2436823_0_0_5"/>
<dbReference type="EMBL" id="CP006912">
    <property type="protein sequence ID" value="AHB49924.1"/>
    <property type="molecule type" value="Genomic_DNA"/>
</dbReference>
<dbReference type="AlphaFoldDB" id="V5SJ05"/>
<dbReference type="Proteomes" id="UP000018542">
    <property type="component" value="Chromosome"/>
</dbReference>
<protein>
    <submittedName>
        <fullName evidence="2">Uncharacterized protein</fullName>
    </submittedName>
</protein>
<reference evidence="2 3" key="1">
    <citation type="journal article" date="2014" name="Genome Announc.">
        <title>Complete Genome Sequence of Hyphomicrobium nitrativorans Strain NL23, a Denitrifying Bacterium Isolated from Biofilm of a Methanol-Fed Denitrification System Treating Seawater at the Montreal Biodome.</title>
        <authorList>
            <person name="Martineau C."/>
            <person name="Villeneuve C."/>
            <person name="Mauffrey F."/>
            <person name="Villemur R."/>
        </authorList>
    </citation>
    <scope>NUCLEOTIDE SEQUENCE [LARGE SCALE GENOMIC DNA]</scope>
    <source>
        <strain evidence="2">NL23</strain>
    </source>
</reference>
<feature type="compositionally biased region" description="Basic and acidic residues" evidence="1">
    <location>
        <begin position="62"/>
        <end position="78"/>
    </location>
</feature>
<feature type="region of interest" description="Disordered" evidence="1">
    <location>
        <begin position="1"/>
        <end position="32"/>
    </location>
</feature>
<evidence type="ECO:0000313" key="3">
    <source>
        <dbReference type="Proteomes" id="UP000018542"/>
    </source>
</evidence>
<feature type="compositionally biased region" description="Basic and acidic residues" evidence="1">
    <location>
        <begin position="1"/>
        <end position="20"/>
    </location>
</feature>
<accession>V5SJ05</accession>
<dbReference type="PATRIC" id="fig|1029756.8.peg.889"/>
<sequence>MTSERSKKAADKAIRKKDATTPESATSLELERLDDDAVEKAVTVDHGTGPTTILPCPPISPKMERRLRGDMVTEDSKPRLKKQRKKTSPG</sequence>
<keyword evidence="3" id="KW-1185">Reference proteome</keyword>
<evidence type="ECO:0000313" key="2">
    <source>
        <dbReference type="EMBL" id="AHB49924.1"/>
    </source>
</evidence>
<dbReference type="KEGG" id="hni:W911_04250"/>
<name>V5SJ05_9HYPH</name>
<organism evidence="2 3">
    <name type="scientific">Hyphomicrobium nitrativorans NL23</name>
    <dbReference type="NCBI Taxonomy" id="1029756"/>
    <lineage>
        <taxon>Bacteria</taxon>
        <taxon>Pseudomonadati</taxon>
        <taxon>Pseudomonadota</taxon>
        <taxon>Alphaproteobacteria</taxon>
        <taxon>Hyphomicrobiales</taxon>
        <taxon>Hyphomicrobiaceae</taxon>
        <taxon>Hyphomicrobium</taxon>
    </lineage>
</organism>
<proteinExistence type="predicted"/>
<feature type="compositionally biased region" description="Basic residues" evidence="1">
    <location>
        <begin position="79"/>
        <end position="90"/>
    </location>
</feature>
<feature type="region of interest" description="Disordered" evidence="1">
    <location>
        <begin position="46"/>
        <end position="90"/>
    </location>
</feature>
<dbReference type="RefSeq" id="WP_023786258.1">
    <property type="nucleotide sequence ID" value="NC_022997.1"/>
</dbReference>
<evidence type="ECO:0000256" key="1">
    <source>
        <dbReference type="SAM" id="MobiDB-lite"/>
    </source>
</evidence>